<dbReference type="InterPro" id="IPR005149">
    <property type="entry name" value="Tscrpt_reg_PadR_N"/>
</dbReference>
<sequence>MSLKHAVLALLEAEEGSGYDLMKRFQARLGYFWNASHQQIYQQLKKMHSEQLISLAVETQSDKPDRKVYSITPKGCRDLQQWLAEPVKPNKINDALLVKLYAGELAEPASLQAEIARHRTIHRQTLNTFLGIEREYHASPSAEQRTLQLPFLTLRRGILGEQAWLAWADEVDAVLAQRQP</sequence>
<dbReference type="PANTHER" id="PTHR43252">
    <property type="entry name" value="TRANSCRIPTIONAL REGULATOR YQJI"/>
    <property type="match status" value="1"/>
</dbReference>
<dbReference type="Gene3D" id="6.10.140.190">
    <property type="match status" value="1"/>
</dbReference>
<evidence type="ECO:0000313" key="4">
    <source>
        <dbReference type="Proteomes" id="UP000787472"/>
    </source>
</evidence>
<accession>A0A9E5T283</accession>
<dbReference type="EMBL" id="JAAONZ010000018">
    <property type="protein sequence ID" value="NHO67576.1"/>
    <property type="molecule type" value="Genomic_DNA"/>
</dbReference>
<organism evidence="3 4">
    <name type="scientific">Pseudomaricurvus hydrocarbonicus</name>
    <dbReference type="NCBI Taxonomy" id="1470433"/>
    <lineage>
        <taxon>Bacteria</taxon>
        <taxon>Pseudomonadati</taxon>
        <taxon>Pseudomonadota</taxon>
        <taxon>Gammaproteobacteria</taxon>
        <taxon>Cellvibrionales</taxon>
        <taxon>Cellvibrionaceae</taxon>
        <taxon>Pseudomaricurvus</taxon>
    </lineage>
</organism>
<name>A0A9E5T283_9GAMM</name>
<dbReference type="InterPro" id="IPR036390">
    <property type="entry name" value="WH_DNA-bd_sf"/>
</dbReference>
<feature type="domain" description="Transcription regulator PadR N-terminal" evidence="1">
    <location>
        <begin position="7"/>
        <end position="80"/>
    </location>
</feature>
<evidence type="ECO:0000259" key="1">
    <source>
        <dbReference type="Pfam" id="PF03551"/>
    </source>
</evidence>
<protein>
    <submittedName>
        <fullName evidence="3">PadR family transcriptional regulator</fullName>
    </submittedName>
</protein>
<dbReference type="InterPro" id="IPR036388">
    <property type="entry name" value="WH-like_DNA-bd_sf"/>
</dbReference>
<dbReference type="RefSeq" id="WP_167190527.1">
    <property type="nucleotide sequence ID" value="NZ_JAAONZ010000018.1"/>
</dbReference>
<dbReference type="SUPFAM" id="SSF46785">
    <property type="entry name" value="Winged helix' DNA-binding domain"/>
    <property type="match status" value="1"/>
</dbReference>
<gene>
    <name evidence="3" type="ORF">G8770_18680</name>
</gene>
<reference evidence="3" key="1">
    <citation type="submission" date="2020-03" db="EMBL/GenBank/DDBJ databases">
        <authorList>
            <person name="Guo F."/>
        </authorList>
    </citation>
    <scope>NUCLEOTIDE SEQUENCE</scope>
    <source>
        <strain evidence="3">JCM 30134</strain>
    </source>
</reference>
<evidence type="ECO:0000313" key="3">
    <source>
        <dbReference type="EMBL" id="NHO67576.1"/>
    </source>
</evidence>
<comment type="caution">
    <text evidence="3">The sequence shown here is derived from an EMBL/GenBank/DDBJ whole genome shotgun (WGS) entry which is preliminary data.</text>
</comment>
<evidence type="ECO:0000259" key="2">
    <source>
        <dbReference type="Pfam" id="PF10400"/>
    </source>
</evidence>
<dbReference type="Pfam" id="PF03551">
    <property type="entry name" value="PadR"/>
    <property type="match status" value="1"/>
</dbReference>
<dbReference type="Gene3D" id="1.10.10.10">
    <property type="entry name" value="Winged helix-like DNA-binding domain superfamily/Winged helix DNA-binding domain"/>
    <property type="match status" value="1"/>
</dbReference>
<proteinExistence type="predicted"/>
<dbReference type="InterPro" id="IPR018309">
    <property type="entry name" value="Tscrpt_reg_PadR_C"/>
</dbReference>
<dbReference type="AlphaFoldDB" id="A0A9E5T283"/>
<dbReference type="Pfam" id="PF10400">
    <property type="entry name" value="Vir_act_alpha_C"/>
    <property type="match status" value="1"/>
</dbReference>
<dbReference type="Proteomes" id="UP000787472">
    <property type="component" value="Unassembled WGS sequence"/>
</dbReference>
<keyword evidence="4" id="KW-1185">Reference proteome</keyword>
<feature type="domain" description="Transcription regulator PadR C-terminal" evidence="2">
    <location>
        <begin position="93"/>
        <end position="175"/>
    </location>
</feature>
<dbReference type="PANTHER" id="PTHR43252:SF4">
    <property type="entry name" value="TRANSCRIPTIONAL REGULATORY PROTEIN"/>
    <property type="match status" value="1"/>
</dbReference>